<organism evidence="2 3">
    <name type="scientific">Nonomuraea cypriaca</name>
    <dbReference type="NCBI Taxonomy" id="1187855"/>
    <lineage>
        <taxon>Bacteria</taxon>
        <taxon>Bacillati</taxon>
        <taxon>Actinomycetota</taxon>
        <taxon>Actinomycetes</taxon>
        <taxon>Streptosporangiales</taxon>
        <taxon>Streptosporangiaceae</taxon>
        <taxon>Nonomuraea</taxon>
    </lineage>
</organism>
<keyword evidence="3" id="KW-1185">Reference proteome</keyword>
<accession>A0A931AP06</accession>
<keyword evidence="1" id="KW-1133">Transmembrane helix</keyword>
<protein>
    <submittedName>
        <fullName evidence="2">Uncharacterized protein</fullName>
    </submittedName>
</protein>
<evidence type="ECO:0000313" key="2">
    <source>
        <dbReference type="EMBL" id="MBF8193780.1"/>
    </source>
</evidence>
<dbReference type="EMBL" id="JADOGI010000317">
    <property type="protein sequence ID" value="MBF8193780.1"/>
    <property type="molecule type" value="Genomic_DNA"/>
</dbReference>
<sequence>MLPIVECLRGSWRQMALVTALFYVFTLLCLRVGLARVAAPAVEAVA</sequence>
<dbReference type="RefSeq" id="WP_195902630.1">
    <property type="nucleotide sequence ID" value="NZ_JADOGI010000317.1"/>
</dbReference>
<comment type="caution">
    <text evidence="2">The sequence shown here is derived from an EMBL/GenBank/DDBJ whole genome shotgun (WGS) entry which is preliminary data.</text>
</comment>
<name>A0A931AP06_9ACTN</name>
<evidence type="ECO:0000313" key="3">
    <source>
        <dbReference type="Proteomes" id="UP000605361"/>
    </source>
</evidence>
<keyword evidence="1" id="KW-0472">Membrane</keyword>
<proteinExistence type="predicted"/>
<dbReference type="Proteomes" id="UP000605361">
    <property type="component" value="Unassembled WGS sequence"/>
</dbReference>
<reference evidence="2" key="1">
    <citation type="submission" date="2020-11" db="EMBL/GenBank/DDBJ databases">
        <title>Whole-genome analyses of Nonomuraea sp. K274.</title>
        <authorList>
            <person name="Veyisoglu A."/>
        </authorList>
    </citation>
    <scope>NUCLEOTIDE SEQUENCE</scope>
    <source>
        <strain evidence="2">K274</strain>
    </source>
</reference>
<keyword evidence="1" id="KW-0812">Transmembrane</keyword>
<dbReference type="AlphaFoldDB" id="A0A931AP06"/>
<evidence type="ECO:0000256" key="1">
    <source>
        <dbReference type="SAM" id="Phobius"/>
    </source>
</evidence>
<gene>
    <name evidence="2" type="ORF">ITP53_50510</name>
</gene>
<feature type="transmembrane region" description="Helical" evidence="1">
    <location>
        <begin position="12"/>
        <end position="30"/>
    </location>
</feature>